<protein>
    <submittedName>
        <fullName evidence="1">Uncharacterized protein</fullName>
    </submittedName>
</protein>
<accession>A0ACC2GWT0</accession>
<evidence type="ECO:0000313" key="2">
    <source>
        <dbReference type="Proteomes" id="UP001157502"/>
    </source>
</evidence>
<name>A0ACC2GWT0_DALPE</name>
<gene>
    <name evidence="1" type="ORF">DPEC_G00099240</name>
</gene>
<reference evidence="1" key="1">
    <citation type="submission" date="2021-05" db="EMBL/GenBank/DDBJ databases">
        <authorList>
            <person name="Pan Q."/>
            <person name="Jouanno E."/>
            <person name="Zahm M."/>
            <person name="Klopp C."/>
            <person name="Cabau C."/>
            <person name="Louis A."/>
            <person name="Berthelot C."/>
            <person name="Parey E."/>
            <person name="Roest Crollius H."/>
            <person name="Montfort J."/>
            <person name="Robinson-Rechavi M."/>
            <person name="Bouchez O."/>
            <person name="Lampietro C."/>
            <person name="Lopez Roques C."/>
            <person name="Donnadieu C."/>
            <person name="Postlethwait J."/>
            <person name="Bobe J."/>
            <person name="Dillon D."/>
            <person name="Chandos A."/>
            <person name="von Hippel F."/>
            <person name="Guiguen Y."/>
        </authorList>
    </citation>
    <scope>NUCLEOTIDE SEQUENCE</scope>
    <source>
        <strain evidence="1">YG-Jan2019</strain>
    </source>
</reference>
<dbReference type="EMBL" id="CM055735">
    <property type="protein sequence ID" value="KAJ8007925.1"/>
    <property type="molecule type" value="Genomic_DNA"/>
</dbReference>
<evidence type="ECO:0000313" key="1">
    <source>
        <dbReference type="EMBL" id="KAJ8007925.1"/>
    </source>
</evidence>
<keyword evidence="2" id="KW-1185">Reference proteome</keyword>
<comment type="caution">
    <text evidence="1">The sequence shown here is derived from an EMBL/GenBank/DDBJ whole genome shotgun (WGS) entry which is preliminary data.</text>
</comment>
<proteinExistence type="predicted"/>
<sequence length="69" mass="8142">MSRSQTDKDNLVKSRGRTDKEEKEYKGELGKHRRLAAYFFGGYPLNFAYRPGIVCTLRRQILHYMKTSQ</sequence>
<dbReference type="Proteomes" id="UP001157502">
    <property type="component" value="Chromosome 8"/>
</dbReference>
<organism evidence="1 2">
    <name type="scientific">Dallia pectoralis</name>
    <name type="common">Alaska blackfish</name>
    <dbReference type="NCBI Taxonomy" id="75939"/>
    <lineage>
        <taxon>Eukaryota</taxon>
        <taxon>Metazoa</taxon>
        <taxon>Chordata</taxon>
        <taxon>Craniata</taxon>
        <taxon>Vertebrata</taxon>
        <taxon>Euteleostomi</taxon>
        <taxon>Actinopterygii</taxon>
        <taxon>Neopterygii</taxon>
        <taxon>Teleostei</taxon>
        <taxon>Protacanthopterygii</taxon>
        <taxon>Esociformes</taxon>
        <taxon>Umbridae</taxon>
        <taxon>Dallia</taxon>
    </lineage>
</organism>